<sequence length="179" mass="18554">MTRTGRRFVAAWPAYAITAAVGAFVAVVGALWVAAHVVARQPVDATAWIILLATLLRAVTVVIALSSVRRWGRALPPVVVLTGLWACAAAQLAYPVAELAVKLALVAGVVDLPATGIGDLGATGWFNLSAAWVIFGLPGALFVAAAVSYRNRRSVSGPWPVVGMLTGTALLFALGWLIG</sequence>
<evidence type="ECO:0008006" key="4">
    <source>
        <dbReference type="Google" id="ProtNLM"/>
    </source>
</evidence>
<keyword evidence="1" id="KW-0812">Transmembrane</keyword>
<gene>
    <name evidence="2" type="ORF">KDL28_28615</name>
</gene>
<organism evidence="2 3">
    <name type="scientific">Pseudonocardia humida</name>
    <dbReference type="NCBI Taxonomy" id="2800819"/>
    <lineage>
        <taxon>Bacteria</taxon>
        <taxon>Bacillati</taxon>
        <taxon>Actinomycetota</taxon>
        <taxon>Actinomycetes</taxon>
        <taxon>Pseudonocardiales</taxon>
        <taxon>Pseudonocardiaceae</taxon>
        <taxon>Pseudonocardia</taxon>
    </lineage>
</organism>
<feature type="transmembrane region" description="Helical" evidence="1">
    <location>
        <begin position="47"/>
        <end position="66"/>
    </location>
</feature>
<evidence type="ECO:0000256" key="1">
    <source>
        <dbReference type="SAM" id="Phobius"/>
    </source>
</evidence>
<feature type="transmembrane region" description="Helical" evidence="1">
    <location>
        <begin position="159"/>
        <end position="178"/>
    </location>
</feature>
<keyword evidence="1" id="KW-0472">Membrane</keyword>
<protein>
    <recommendedName>
        <fullName evidence="4">Leader peptidase (Prepilin peptidase)/N-methyltransferase</fullName>
    </recommendedName>
</protein>
<feature type="transmembrane region" description="Helical" evidence="1">
    <location>
        <begin position="78"/>
        <end position="97"/>
    </location>
</feature>
<dbReference type="RefSeq" id="WP_252443625.1">
    <property type="nucleotide sequence ID" value="NZ_JAGSOV010000061.1"/>
</dbReference>
<keyword evidence="1" id="KW-1133">Transmembrane helix</keyword>
<accession>A0ABT1A891</accession>
<comment type="caution">
    <text evidence="2">The sequence shown here is derived from an EMBL/GenBank/DDBJ whole genome shotgun (WGS) entry which is preliminary data.</text>
</comment>
<proteinExistence type="predicted"/>
<keyword evidence="3" id="KW-1185">Reference proteome</keyword>
<dbReference type="EMBL" id="JAGSOV010000061">
    <property type="protein sequence ID" value="MCO1659039.1"/>
    <property type="molecule type" value="Genomic_DNA"/>
</dbReference>
<evidence type="ECO:0000313" key="2">
    <source>
        <dbReference type="EMBL" id="MCO1659039.1"/>
    </source>
</evidence>
<name>A0ABT1A891_9PSEU</name>
<feature type="transmembrane region" description="Helical" evidence="1">
    <location>
        <begin position="12"/>
        <end position="35"/>
    </location>
</feature>
<reference evidence="2" key="1">
    <citation type="submission" date="2021-04" db="EMBL/GenBank/DDBJ databases">
        <title>Pseudonocardia sp. nov., isolated from sandy soil of mangrove forest.</title>
        <authorList>
            <person name="Zan Z."/>
            <person name="Huang R."/>
            <person name="Liu W."/>
        </authorList>
    </citation>
    <scope>NUCLEOTIDE SEQUENCE</scope>
    <source>
        <strain evidence="2">S2-4</strain>
    </source>
</reference>
<feature type="transmembrane region" description="Helical" evidence="1">
    <location>
        <begin position="125"/>
        <end position="147"/>
    </location>
</feature>
<evidence type="ECO:0000313" key="3">
    <source>
        <dbReference type="Proteomes" id="UP001165283"/>
    </source>
</evidence>
<dbReference type="Proteomes" id="UP001165283">
    <property type="component" value="Unassembled WGS sequence"/>
</dbReference>